<evidence type="ECO:0000313" key="3">
    <source>
        <dbReference type="Proteomes" id="UP000838756"/>
    </source>
</evidence>
<feature type="region of interest" description="Disordered" evidence="1">
    <location>
        <begin position="230"/>
        <end position="352"/>
    </location>
</feature>
<proteinExistence type="predicted"/>
<comment type="caution">
    <text evidence="2">The sequence shown here is derived from an EMBL/GenBank/DDBJ whole genome shotgun (WGS) entry which is preliminary data.</text>
</comment>
<evidence type="ECO:0000313" key="2">
    <source>
        <dbReference type="EMBL" id="CAH2208407.1"/>
    </source>
</evidence>
<feature type="compositionally biased region" description="Low complexity" evidence="1">
    <location>
        <begin position="299"/>
        <end position="319"/>
    </location>
</feature>
<name>A0A8S4QGE0_9NEOP</name>
<feature type="compositionally biased region" description="Low complexity" evidence="1">
    <location>
        <begin position="235"/>
        <end position="246"/>
    </location>
</feature>
<keyword evidence="3" id="KW-1185">Reference proteome</keyword>
<reference evidence="2" key="1">
    <citation type="submission" date="2022-03" db="EMBL/GenBank/DDBJ databases">
        <authorList>
            <person name="Lindestad O."/>
        </authorList>
    </citation>
    <scope>NUCLEOTIDE SEQUENCE</scope>
</reference>
<dbReference type="Proteomes" id="UP000838756">
    <property type="component" value="Unassembled WGS sequence"/>
</dbReference>
<sequence>TPRYPPLVVEKLPNWAHHLRALKAKLGRTPSARPFGKGIKFTPSDEEEYRTIQRYLSELEKSENLSWFSYSLPQDRSLKVAIRGVPVDTDPDLLKEELCSLGFEPELVRPIQARQGRPGCIFFAVLTRTADLIPRIYEVDELLCMPGVRIEAWRGKKGPSQCHRCQKFRHSSHHCHRTQACVRCGEEHYARDCPRPKEDPATCVNCGGPHPANNVSCPVFRREARNKKAGTVAFTSAAPREAPSARPRTRAEEPSEVQDPPDTQAQAGAKIRTPANEPTPRGTAGPSKKKKRPKKGKKPTAAPTNQAPSNQASSSQAPPNRAPLNPFASLVGQVPREGTQPPPRNTTAPDNGRLRVIETAIAIFTDVLHALQAGEDPASVVLRGMSQLLQNSFL</sequence>
<gene>
    <name evidence="2" type="primary">jg7474</name>
    <name evidence="2" type="ORF">PAEG_LOCUS1023</name>
</gene>
<dbReference type="EMBL" id="CAKXAJ010003474">
    <property type="protein sequence ID" value="CAH2208407.1"/>
    <property type="molecule type" value="Genomic_DNA"/>
</dbReference>
<dbReference type="AlphaFoldDB" id="A0A8S4QGE0"/>
<feature type="non-terminal residue" evidence="2">
    <location>
        <position position="1"/>
    </location>
</feature>
<feature type="compositionally biased region" description="Basic residues" evidence="1">
    <location>
        <begin position="287"/>
        <end position="298"/>
    </location>
</feature>
<evidence type="ECO:0000256" key="1">
    <source>
        <dbReference type="SAM" id="MobiDB-lite"/>
    </source>
</evidence>
<dbReference type="OrthoDB" id="6379801at2759"/>
<organism evidence="2 3">
    <name type="scientific">Pararge aegeria aegeria</name>
    <dbReference type="NCBI Taxonomy" id="348720"/>
    <lineage>
        <taxon>Eukaryota</taxon>
        <taxon>Metazoa</taxon>
        <taxon>Ecdysozoa</taxon>
        <taxon>Arthropoda</taxon>
        <taxon>Hexapoda</taxon>
        <taxon>Insecta</taxon>
        <taxon>Pterygota</taxon>
        <taxon>Neoptera</taxon>
        <taxon>Endopterygota</taxon>
        <taxon>Lepidoptera</taxon>
        <taxon>Glossata</taxon>
        <taxon>Ditrysia</taxon>
        <taxon>Papilionoidea</taxon>
        <taxon>Nymphalidae</taxon>
        <taxon>Satyrinae</taxon>
        <taxon>Satyrini</taxon>
        <taxon>Parargina</taxon>
        <taxon>Pararge</taxon>
    </lineage>
</organism>
<protein>
    <submittedName>
        <fullName evidence="2">Jg7474 protein</fullName>
    </submittedName>
</protein>
<accession>A0A8S4QGE0</accession>